<comment type="caution">
    <text evidence="1">The sequence shown here is derived from an EMBL/GenBank/DDBJ whole genome shotgun (WGS) entry which is preliminary data.</text>
</comment>
<dbReference type="SUPFAM" id="SSF49899">
    <property type="entry name" value="Concanavalin A-like lectins/glucanases"/>
    <property type="match status" value="1"/>
</dbReference>
<name>A0ABX2TN42_9PROT</name>
<organism evidence="1 2">
    <name type="scientific">Azospirillum oleiclasticum</name>
    <dbReference type="NCBI Taxonomy" id="2735135"/>
    <lineage>
        <taxon>Bacteria</taxon>
        <taxon>Pseudomonadati</taxon>
        <taxon>Pseudomonadota</taxon>
        <taxon>Alphaproteobacteria</taxon>
        <taxon>Rhodospirillales</taxon>
        <taxon>Azospirillaceae</taxon>
        <taxon>Azospirillum</taxon>
    </lineage>
</organism>
<dbReference type="EMBL" id="JABFDB010000062">
    <property type="protein sequence ID" value="NYZ25174.1"/>
    <property type="molecule type" value="Genomic_DNA"/>
</dbReference>
<accession>A0ABX2TN42</accession>
<dbReference type="Proteomes" id="UP000584642">
    <property type="component" value="Unassembled WGS sequence"/>
</dbReference>
<evidence type="ECO:0000313" key="2">
    <source>
        <dbReference type="Proteomes" id="UP000584642"/>
    </source>
</evidence>
<dbReference type="RefSeq" id="WP_180286946.1">
    <property type="nucleotide sequence ID" value="NZ_JABFDB010000062.1"/>
</dbReference>
<gene>
    <name evidence="1" type="ORF">HND93_36215</name>
</gene>
<dbReference type="InterPro" id="IPR013320">
    <property type="entry name" value="ConA-like_dom_sf"/>
</dbReference>
<reference evidence="1 2" key="1">
    <citation type="submission" date="2020-05" db="EMBL/GenBank/DDBJ databases">
        <title>Azospirillum oleiclasticum sp. nov, a nitrogen-fixing and heavy crude oil-emulsifying bacterium isolated from the crude oil of Yumen Oilfield.</title>
        <authorList>
            <person name="Wu D."/>
            <person name="Cai M."/>
            <person name="Zhang X."/>
        </authorList>
    </citation>
    <scope>NUCLEOTIDE SEQUENCE [LARGE SCALE GENOMIC DNA]</scope>
    <source>
        <strain evidence="1 2">ROY-1-1-2</strain>
    </source>
</reference>
<evidence type="ECO:0008006" key="3">
    <source>
        <dbReference type="Google" id="ProtNLM"/>
    </source>
</evidence>
<protein>
    <recommendedName>
        <fullName evidence="3">Minor tail protein</fullName>
    </recommendedName>
</protein>
<evidence type="ECO:0000313" key="1">
    <source>
        <dbReference type="EMBL" id="NYZ25174.1"/>
    </source>
</evidence>
<proteinExistence type="predicted"/>
<keyword evidence="2" id="KW-1185">Reference proteome</keyword>
<sequence>MSMDRPTTAIDRARAGYWNADAYATSGNPGGLDESEDGLTNGLAVNIEPLLAAVGGMTQWTGEQAAAAGEAATTATAAAGVVASDRAAVLAAKLAAEAAAGTAVTAAYPLEPDEIAGIPSVLDLVLTDAMALPAGVFSRLGTATYWDAAGVLRTAAAGVPRFDHHPVTGRCRGLLIEGAATNLLLRSQEFDAAAWSKAEVTVTANAAAAPDGGTAMDKLVESAANGLHRMSQSVSLVSGQVYSFSCYARAGERSVLKLETSGGGWSTAPRVTVNLATGTVQAITGSPTSYGIEPVGGGVFRCWITATATATSGLVLLMLGNSASGEAIGYTGDGTSGLYLWGAQLEAGGAPTSYIATAGGTVTRAADVCALPTAGWWSATEGTLVVAWSVAAASAQTIRGVAALTDGAADYTALWYWNDGLLYAQVQEAGAISFSVQAAPAYGQRHRAALAWAANNAAASVDGSAPVTDASVVTTTGVTTLAVGSRGGGGSELNGWIERVTLLPRRVPDATLQLLTQG</sequence>